<dbReference type="Gene3D" id="3.40.50.880">
    <property type="match status" value="1"/>
</dbReference>
<protein>
    <submittedName>
        <fullName evidence="9">Cobyrinate a,c-diamide synthase</fullName>
    </submittedName>
</protein>
<dbReference type="InterPro" id="IPR002586">
    <property type="entry name" value="CobQ/CobB/MinD/ParA_Nub-bd_dom"/>
</dbReference>
<evidence type="ECO:0000256" key="3">
    <source>
        <dbReference type="ARBA" id="ARBA00022741"/>
    </source>
</evidence>
<evidence type="ECO:0000256" key="6">
    <source>
        <dbReference type="ARBA" id="ARBA00022962"/>
    </source>
</evidence>
<comment type="caution">
    <text evidence="9">The sequence shown here is derived from an EMBL/GenBank/DDBJ whole genome shotgun (WGS) entry which is preliminary data.</text>
</comment>
<dbReference type="EMBL" id="JADCKC010000002">
    <property type="protein sequence ID" value="MBE5037512.1"/>
    <property type="molecule type" value="Genomic_DNA"/>
</dbReference>
<dbReference type="SUPFAM" id="SSF52540">
    <property type="entry name" value="P-loop containing nucleoside triphosphate hydrolases"/>
    <property type="match status" value="1"/>
</dbReference>
<evidence type="ECO:0000259" key="8">
    <source>
        <dbReference type="Pfam" id="PF07685"/>
    </source>
</evidence>
<dbReference type="NCBIfam" id="NF002204">
    <property type="entry name" value="PRK01077.1"/>
    <property type="match status" value="1"/>
</dbReference>
<keyword evidence="2" id="KW-0436">Ligase</keyword>
<keyword evidence="6" id="KW-0315">Glutamine amidotransferase</keyword>
<sequence>MKALMLAAMQSGSGKTAVTCALLAAARRRGLEVHPFKTGPDYIDPMFHTKAAGRPSRNLDLFLQGEAGVRRTLATAGATAGEGLALIEGAMGYYDGMAGGTDAGAWAVADALGIPAVLVLRPEGQGVTLAAQLYGMLHFRSPSHIAGVLFSGCKASLADYLAPIVTRETSLPVLGTLPPCDAAKFDSRHLGLQTPGEIADLDARFAALAELFEQNSDLDKLLALAADLPAEHPAQTRTDSPACRIAVARDEAFCFTYADNLDALQEAGAELCFFSPLHDEALPKDCGALYLCGGYPELHAEALARNAPMRQAVRQAVTSGMPTVAECGGFLYLGQALEDTGGKSFAMAGALPGEGYRTDRLRRFGYLKLTADTDSLLLRKGETLPAHEFHYWEARQPGGDLTAHKPGRDKSWQCCFAGPTLYAGFPHLHFGGSLPLAERFVAAAATYRQRKAE</sequence>
<keyword evidence="5" id="KW-0460">Magnesium</keyword>
<keyword evidence="4" id="KW-0067">ATP-binding</keyword>
<evidence type="ECO:0000313" key="10">
    <source>
        <dbReference type="Proteomes" id="UP000768567"/>
    </source>
</evidence>
<accession>A0ABR9R3J8</accession>
<dbReference type="Pfam" id="PF01656">
    <property type="entry name" value="CbiA"/>
    <property type="match status" value="1"/>
</dbReference>
<dbReference type="InterPro" id="IPR027417">
    <property type="entry name" value="P-loop_NTPase"/>
</dbReference>
<name>A0ABR9R3J8_9FIRM</name>
<evidence type="ECO:0000256" key="1">
    <source>
        <dbReference type="ARBA" id="ARBA00001946"/>
    </source>
</evidence>
<dbReference type="PANTHER" id="PTHR43873:SF1">
    <property type="entry name" value="COBYRINATE A,C-DIAMIDE SYNTHASE"/>
    <property type="match status" value="1"/>
</dbReference>
<evidence type="ECO:0000256" key="5">
    <source>
        <dbReference type="ARBA" id="ARBA00022842"/>
    </source>
</evidence>
<dbReference type="SUPFAM" id="SSF52317">
    <property type="entry name" value="Class I glutamine amidotransferase-like"/>
    <property type="match status" value="1"/>
</dbReference>
<evidence type="ECO:0000256" key="2">
    <source>
        <dbReference type="ARBA" id="ARBA00022598"/>
    </source>
</evidence>
<dbReference type="PANTHER" id="PTHR43873">
    <property type="entry name" value="COBYRINATE A,C-DIAMIDE SYNTHASE"/>
    <property type="match status" value="1"/>
</dbReference>
<dbReference type="RefSeq" id="WP_193500910.1">
    <property type="nucleotide sequence ID" value="NZ_JADCKC010000002.1"/>
</dbReference>
<dbReference type="PROSITE" id="PS51274">
    <property type="entry name" value="GATASE_COBBQ"/>
    <property type="match status" value="1"/>
</dbReference>
<dbReference type="Proteomes" id="UP000768567">
    <property type="component" value="Unassembled WGS sequence"/>
</dbReference>
<gene>
    <name evidence="9" type="ORF">INF35_06925</name>
</gene>
<reference evidence="9 10" key="1">
    <citation type="submission" date="2020-10" db="EMBL/GenBank/DDBJ databases">
        <title>ChiBAC.</title>
        <authorList>
            <person name="Zenner C."/>
            <person name="Hitch T.C.A."/>
            <person name="Clavel T."/>
        </authorList>
    </citation>
    <scope>NUCLEOTIDE SEQUENCE [LARGE SCALE GENOMIC DNA]</scope>
    <source>
        <strain evidence="9 10">DSM 109015</strain>
    </source>
</reference>
<keyword evidence="10" id="KW-1185">Reference proteome</keyword>
<evidence type="ECO:0000313" key="9">
    <source>
        <dbReference type="EMBL" id="MBE5037512.1"/>
    </source>
</evidence>
<dbReference type="InterPro" id="IPR004484">
    <property type="entry name" value="CbiA/CobB_synth"/>
</dbReference>
<organism evidence="9 10">
    <name type="scientific">Gemmiger gallinarum</name>
    <dbReference type="NCBI Taxonomy" id="2779354"/>
    <lineage>
        <taxon>Bacteria</taxon>
        <taxon>Bacillati</taxon>
        <taxon>Bacillota</taxon>
        <taxon>Clostridia</taxon>
        <taxon>Eubacteriales</taxon>
        <taxon>Gemmiger</taxon>
    </lineage>
</organism>
<dbReference type="InterPro" id="IPR029062">
    <property type="entry name" value="Class_I_gatase-like"/>
</dbReference>
<proteinExistence type="predicted"/>
<feature type="domain" description="CobB/CobQ-like glutamine amidotransferase" evidence="8">
    <location>
        <begin position="244"/>
        <end position="403"/>
    </location>
</feature>
<dbReference type="Gene3D" id="3.40.50.300">
    <property type="entry name" value="P-loop containing nucleotide triphosphate hydrolases"/>
    <property type="match status" value="2"/>
</dbReference>
<keyword evidence="3" id="KW-0547">Nucleotide-binding</keyword>
<dbReference type="NCBIfam" id="TIGR00379">
    <property type="entry name" value="cobB"/>
    <property type="match status" value="1"/>
</dbReference>
<dbReference type="CDD" id="cd03130">
    <property type="entry name" value="GATase1_CobB"/>
    <property type="match status" value="1"/>
</dbReference>
<feature type="domain" description="CobQ/CobB/MinD/ParA nucleotide binding" evidence="7">
    <location>
        <begin position="5"/>
        <end position="189"/>
    </location>
</feature>
<comment type="cofactor">
    <cofactor evidence="1">
        <name>Mg(2+)</name>
        <dbReference type="ChEBI" id="CHEBI:18420"/>
    </cofactor>
</comment>
<evidence type="ECO:0000259" key="7">
    <source>
        <dbReference type="Pfam" id="PF01656"/>
    </source>
</evidence>
<evidence type="ECO:0000256" key="4">
    <source>
        <dbReference type="ARBA" id="ARBA00022840"/>
    </source>
</evidence>
<dbReference type="Pfam" id="PF07685">
    <property type="entry name" value="GATase_3"/>
    <property type="match status" value="1"/>
</dbReference>
<dbReference type="InterPro" id="IPR011698">
    <property type="entry name" value="GATase_3"/>
</dbReference>